<name>A0ABC8LBP0_ERUVS</name>
<reference evidence="2 3" key="1">
    <citation type="submission" date="2022-03" db="EMBL/GenBank/DDBJ databases">
        <authorList>
            <person name="Macdonald S."/>
            <person name="Ahmed S."/>
            <person name="Newling K."/>
        </authorList>
    </citation>
    <scope>NUCLEOTIDE SEQUENCE [LARGE SCALE GENOMIC DNA]</scope>
</reference>
<keyword evidence="3" id="KW-1185">Reference proteome</keyword>
<dbReference type="PANTHER" id="PTHR33641:SF15">
    <property type="entry name" value="AVR9_CF-9 RAPIDLY ELICITED PROTEIN"/>
    <property type="match status" value="1"/>
</dbReference>
<dbReference type="EMBL" id="CAKOAT010498488">
    <property type="protein sequence ID" value="CAH8380915.1"/>
    <property type="molecule type" value="Genomic_DNA"/>
</dbReference>
<dbReference type="PANTHER" id="PTHR33641">
    <property type="entry name" value="OS06G0133500 PROTEIN"/>
    <property type="match status" value="1"/>
</dbReference>
<feature type="region of interest" description="Disordered" evidence="1">
    <location>
        <begin position="25"/>
        <end position="44"/>
    </location>
</feature>
<organism evidence="2 3">
    <name type="scientific">Eruca vesicaria subsp. sativa</name>
    <name type="common">Garden rocket</name>
    <name type="synonym">Eruca sativa</name>
    <dbReference type="NCBI Taxonomy" id="29727"/>
    <lineage>
        <taxon>Eukaryota</taxon>
        <taxon>Viridiplantae</taxon>
        <taxon>Streptophyta</taxon>
        <taxon>Embryophyta</taxon>
        <taxon>Tracheophyta</taxon>
        <taxon>Spermatophyta</taxon>
        <taxon>Magnoliopsida</taxon>
        <taxon>eudicotyledons</taxon>
        <taxon>Gunneridae</taxon>
        <taxon>Pentapetalae</taxon>
        <taxon>rosids</taxon>
        <taxon>malvids</taxon>
        <taxon>Brassicales</taxon>
        <taxon>Brassicaceae</taxon>
        <taxon>Brassiceae</taxon>
        <taxon>Eruca</taxon>
    </lineage>
</organism>
<protein>
    <recommendedName>
        <fullName evidence="4">Avr9/Cf-9 rapidly elicited protein</fullName>
    </recommendedName>
</protein>
<gene>
    <name evidence="2" type="ORF">ERUC_LOCUS33398</name>
</gene>
<sequence length="75" mass="8203">MNSLLGMFDYFCAQMIRNKVTAVFSSDGSSSSSSSSAVQSVSVEKSTKNVSVEKAQLRFAPELDGLHYFETLIRS</sequence>
<accession>A0ABC8LBP0</accession>
<comment type="caution">
    <text evidence="2">The sequence shown here is derived from an EMBL/GenBank/DDBJ whole genome shotgun (WGS) entry which is preliminary data.</text>
</comment>
<proteinExistence type="predicted"/>
<evidence type="ECO:0000313" key="2">
    <source>
        <dbReference type="EMBL" id="CAH8380915.1"/>
    </source>
</evidence>
<evidence type="ECO:0008006" key="4">
    <source>
        <dbReference type="Google" id="ProtNLM"/>
    </source>
</evidence>
<evidence type="ECO:0000256" key="1">
    <source>
        <dbReference type="SAM" id="MobiDB-lite"/>
    </source>
</evidence>
<dbReference type="AlphaFoldDB" id="A0ABC8LBP0"/>
<evidence type="ECO:0000313" key="3">
    <source>
        <dbReference type="Proteomes" id="UP001642260"/>
    </source>
</evidence>
<dbReference type="Proteomes" id="UP001642260">
    <property type="component" value="Unassembled WGS sequence"/>
</dbReference>